<comment type="caution">
    <text evidence="1">The sequence shown here is derived from an EMBL/GenBank/DDBJ whole genome shotgun (WGS) entry which is preliminary data.</text>
</comment>
<accession>A0ACA9KGQ3</accession>
<gene>
    <name evidence="1" type="ORF">SPELUC_LOCUS1779</name>
</gene>
<evidence type="ECO:0000313" key="1">
    <source>
        <dbReference type="EMBL" id="CAG8472876.1"/>
    </source>
</evidence>
<reference evidence="1" key="1">
    <citation type="submission" date="2021-06" db="EMBL/GenBank/DDBJ databases">
        <authorList>
            <person name="Kallberg Y."/>
            <person name="Tangrot J."/>
            <person name="Rosling A."/>
        </authorList>
    </citation>
    <scope>NUCLEOTIDE SEQUENCE</scope>
    <source>
        <strain evidence="1">28 12/20/2015</strain>
    </source>
</reference>
<keyword evidence="2" id="KW-1185">Reference proteome</keyword>
<protein>
    <submittedName>
        <fullName evidence="1">3901_t:CDS:1</fullName>
    </submittedName>
</protein>
<dbReference type="Proteomes" id="UP000789366">
    <property type="component" value="Unassembled WGS sequence"/>
</dbReference>
<dbReference type="EMBL" id="CAJVPW010001016">
    <property type="protein sequence ID" value="CAG8472876.1"/>
    <property type="molecule type" value="Genomic_DNA"/>
</dbReference>
<sequence length="118" mass="13910">MEHEMKPNEQDQTTNQKTDDSLKKKQAEKFNVPSKKWNKMLEKAQSNQYSLLYVFVAVLAVMFVWLKFLGWSENWKLWEWFGDHMKDEELNSLRRCVLYVYGGVTFAACFGSIICAIT</sequence>
<name>A0ACA9KGQ3_9GLOM</name>
<evidence type="ECO:0000313" key="2">
    <source>
        <dbReference type="Proteomes" id="UP000789366"/>
    </source>
</evidence>
<organism evidence="1 2">
    <name type="scientific">Cetraspora pellucida</name>
    <dbReference type="NCBI Taxonomy" id="1433469"/>
    <lineage>
        <taxon>Eukaryota</taxon>
        <taxon>Fungi</taxon>
        <taxon>Fungi incertae sedis</taxon>
        <taxon>Mucoromycota</taxon>
        <taxon>Glomeromycotina</taxon>
        <taxon>Glomeromycetes</taxon>
        <taxon>Diversisporales</taxon>
        <taxon>Gigasporaceae</taxon>
        <taxon>Cetraspora</taxon>
    </lineage>
</organism>
<proteinExistence type="predicted"/>